<dbReference type="PANTHER" id="PTHR43384">
    <property type="entry name" value="SEPTUM SITE-DETERMINING PROTEIN MIND HOMOLOG, CHLOROPLASTIC-RELATED"/>
    <property type="match status" value="1"/>
</dbReference>
<dbReference type="InterPro" id="IPR027417">
    <property type="entry name" value="P-loop_NTPase"/>
</dbReference>
<keyword evidence="3" id="KW-1185">Reference proteome</keyword>
<dbReference type="Pfam" id="PF13614">
    <property type="entry name" value="AAA_31"/>
    <property type="match status" value="1"/>
</dbReference>
<dbReference type="STRING" id="497965.Cyan7822_2046"/>
<protein>
    <submittedName>
        <fullName evidence="2">ATPase involved in chromosome partitioning-like protein</fullName>
    </submittedName>
</protein>
<dbReference type="Proteomes" id="UP000008206">
    <property type="component" value="Chromosome"/>
</dbReference>
<gene>
    <name evidence="2" type="ordered locus">Cyan7822_2046</name>
</gene>
<dbReference type="Gene3D" id="3.40.50.300">
    <property type="entry name" value="P-loop containing nucleotide triphosphate hydrolases"/>
    <property type="match status" value="1"/>
</dbReference>
<evidence type="ECO:0000313" key="2">
    <source>
        <dbReference type="EMBL" id="ADN14028.1"/>
    </source>
</evidence>
<reference evidence="3" key="1">
    <citation type="journal article" date="2011" name="MBio">
        <title>Novel metabolic attributes of the genus Cyanothece, comprising a group of unicellular nitrogen-fixing Cyanobacteria.</title>
        <authorList>
            <person name="Bandyopadhyay A."/>
            <person name="Elvitigala T."/>
            <person name="Welsh E."/>
            <person name="Stockel J."/>
            <person name="Liberton M."/>
            <person name="Min H."/>
            <person name="Sherman L.A."/>
            <person name="Pakrasi H.B."/>
        </authorList>
    </citation>
    <scope>NUCLEOTIDE SEQUENCE [LARGE SCALE GENOMIC DNA]</scope>
    <source>
        <strain evidence="3">PCC 7822</strain>
    </source>
</reference>
<sequence length="472" mass="54220">MKTITFYSYKGGVGRSLTAANFSVYLAKLGLKTVLIDFDLEAPGIDAKFNLPEPPHFQKGVLDYILHYQQYNEELGNIKDLCISVPLEASETGKPASLWIIPAGQYLTEEYYKKLSQLDWGIIFSQREGVAFFQQFLAHIKEELQADFVIIDSRTGITESSGLCTQQLADEVIMLSSLSSESIRVTKHIKNLIEQSQIAKALGKSIEVKLVVSRVPKPDDLMGFKQDCCELFDIEDNKLFFLFSCPALEQKEFLAITESDSHEELVSNYVKLFYAIQIELAETNILKQIEIFTQKILFLPEEEAEKQILELAAIYPHPEIYRTAMRFFKLTKNSTQMKIFCWKLLELLPDDEEVQIILGKEYLRQLKIKIEHQAERFIKNAIRAIEPLYQKNKLNVEEKIIYGETLVINKEYQKSLEILLPLCNDEEIPMNFQFNACNIAADAAIILNDYPLAIQLQERVKAIEKELDDIPF</sequence>
<dbReference type="GO" id="GO:0051782">
    <property type="term" value="P:negative regulation of cell division"/>
    <property type="evidence" value="ECO:0007669"/>
    <property type="project" value="TreeGrafter"/>
</dbReference>
<dbReference type="GO" id="GO:0005829">
    <property type="term" value="C:cytosol"/>
    <property type="evidence" value="ECO:0007669"/>
    <property type="project" value="TreeGrafter"/>
</dbReference>
<dbReference type="RefSeq" id="WP_013322134.1">
    <property type="nucleotide sequence ID" value="NC_014501.1"/>
</dbReference>
<dbReference type="InterPro" id="IPR025669">
    <property type="entry name" value="AAA_dom"/>
</dbReference>
<dbReference type="PANTHER" id="PTHR43384:SF10">
    <property type="entry name" value="ATPASE INVOLVED IN CHROMOSOME PARTITIONING, PARA_MIND FAMILY"/>
    <property type="match status" value="1"/>
</dbReference>
<dbReference type="eggNOG" id="COG0455">
    <property type="taxonomic scope" value="Bacteria"/>
</dbReference>
<accession>E0UCF7</accession>
<dbReference type="InterPro" id="IPR050625">
    <property type="entry name" value="ParA/MinD_ATPase"/>
</dbReference>
<dbReference type="GO" id="GO:0005524">
    <property type="term" value="F:ATP binding"/>
    <property type="evidence" value="ECO:0007669"/>
    <property type="project" value="TreeGrafter"/>
</dbReference>
<proteinExistence type="predicted"/>
<dbReference type="GO" id="GO:0016887">
    <property type="term" value="F:ATP hydrolysis activity"/>
    <property type="evidence" value="ECO:0007669"/>
    <property type="project" value="TreeGrafter"/>
</dbReference>
<feature type="domain" description="AAA" evidence="1">
    <location>
        <begin position="1"/>
        <end position="190"/>
    </location>
</feature>
<dbReference type="NCBIfam" id="NF047398">
    <property type="entry name" value="AAA_KGGVGR"/>
    <property type="match status" value="1"/>
</dbReference>
<evidence type="ECO:0000259" key="1">
    <source>
        <dbReference type="Pfam" id="PF13614"/>
    </source>
</evidence>
<name>E0UCF7_GLOV7</name>
<dbReference type="SUPFAM" id="SSF52540">
    <property type="entry name" value="P-loop containing nucleoside triphosphate hydrolases"/>
    <property type="match status" value="1"/>
</dbReference>
<dbReference type="KEGG" id="cyj:Cyan7822_2046"/>
<dbReference type="OrthoDB" id="580767at2"/>
<dbReference type="EMBL" id="CP002198">
    <property type="protein sequence ID" value="ADN14028.1"/>
    <property type="molecule type" value="Genomic_DNA"/>
</dbReference>
<evidence type="ECO:0000313" key="3">
    <source>
        <dbReference type="Proteomes" id="UP000008206"/>
    </source>
</evidence>
<organism evidence="2 3">
    <name type="scientific">Gloeothece verrucosa (strain PCC 7822)</name>
    <name type="common">Cyanothece sp. (strain PCC 7822)</name>
    <dbReference type="NCBI Taxonomy" id="497965"/>
    <lineage>
        <taxon>Bacteria</taxon>
        <taxon>Bacillati</taxon>
        <taxon>Cyanobacteriota</taxon>
        <taxon>Cyanophyceae</taxon>
        <taxon>Oscillatoriophycideae</taxon>
        <taxon>Chroococcales</taxon>
        <taxon>Aphanothecaceae</taxon>
        <taxon>Gloeothece</taxon>
        <taxon>Gloeothece verrucosa</taxon>
    </lineage>
</organism>
<dbReference type="HOGENOM" id="CLU_578366_0_0_3"/>
<dbReference type="AlphaFoldDB" id="E0UCF7"/>
<dbReference type="GO" id="GO:0009898">
    <property type="term" value="C:cytoplasmic side of plasma membrane"/>
    <property type="evidence" value="ECO:0007669"/>
    <property type="project" value="TreeGrafter"/>
</dbReference>